<dbReference type="Pfam" id="PF10049">
    <property type="entry name" value="DUF2283"/>
    <property type="match status" value="1"/>
</dbReference>
<evidence type="ECO:0000313" key="1">
    <source>
        <dbReference type="EMBL" id="MFD0786693.1"/>
    </source>
</evidence>
<dbReference type="Proteomes" id="UP001597053">
    <property type="component" value="Unassembled WGS sequence"/>
</dbReference>
<reference evidence="2" key="1">
    <citation type="journal article" date="2019" name="Int. J. Syst. Evol. Microbiol.">
        <title>The Global Catalogue of Microorganisms (GCM) 10K type strain sequencing project: providing services to taxonomists for standard genome sequencing and annotation.</title>
        <authorList>
            <consortium name="The Broad Institute Genomics Platform"/>
            <consortium name="The Broad Institute Genome Sequencing Center for Infectious Disease"/>
            <person name="Wu L."/>
            <person name="Ma J."/>
        </authorList>
    </citation>
    <scope>NUCLEOTIDE SEQUENCE [LARGE SCALE GENOMIC DNA]</scope>
    <source>
        <strain evidence="2">JCM 32148</strain>
    </source>
</reference>
<dbReference type="InterPro" id="IPR019270">
    <property type="entry name" value="DUF2283"/>
</dbReference>
<evidence type="ECO:0000313" key="2">
    <source>
        <dbReference type="Proteomes" id="UP001597053"/>
    </source>
</evidence>
<gene>
    <name evidence="1" type="ORF">ACFQZ8_22565</name>
</gene>
<proteinExistence type="predicted"/>
<keyword evidence="2" id="KW-1185">Reference proteome</keyword>
<dbReference type="EMBL" id="JBHTHM010001513">
    <property type="protein sequence ID" value="MFD0786693.1"/>
    <property type="molecule type" value="Genomic_DNA"/>
</dbReference>
<organism evidence="1 2">
    <name type="scientific">Micromonospora azadirachtae</name>
    <dbReference type="NCBI Taxonomy" id="1970735"/>
    <lineage>
        <taxon>Bacteria</taxon>
        <taxon>Bacillati</taxon>
        <taxon>Actinomycetota</taxon>
        <taxon>Actinomycetes</taxon>
        <taxon>Micromonosporales</taxon>
        <taxon>Micromonosporaceae</taxon>
        <taxon>Micromonospora</taxon>
    </lineage>
</organism>
<accession>A0ABW3A6V6</accession>
<sequence length="87" mass="9668">MYAERRIALVCTYDSDADAAYIYLDHPVPPGGVQRMVHFDTEEGMYNLDLNAQGHVVGLEILSAGKRLPPTLLRAILNQPQEQTEIG</sequence>
<protein>
    <submittedName>
        <fullName evidence="1">DUF2283 domain-containing protein</fullName>
    </submittedName>
</protein>
<name>A0ABW3A6V6_9ACTN</name>
<comment type="caution">
    <text evidence="1">The sequence shown here is derived from an EMBL/GenBank/DDBJ whole genome shotgun (WGS) entry which is preliminary data.</text>
</comment>